<protein>
    <submittedName>
        <fullName evidence="1">Uncharacterized protein</fullName>
    </submittedName>
</protein>
<accession>A0A3R6HL94</accession>
<evidence type="ECO:0000313" key="2">
    <source>
        <dbReference type="Proteomes" id="UP000286501"/>
    </source>
</evidence>
<organism evidence="1 2">
    <name type="scientific">Segatella copri</name>
    <dbReference type="NCBI Taxonomy" id="165179"/>
    <lineage>
        <taxon>Bacteria</taxon>
        <taxon>Pseudomonadati</taxon>
        <taxon>Bacteroidota</taxon>
        <taxon>Bacteroidia</taxon>
        <taxon>Bacteroidales</taxon>
        <taxon>Prevotellaceae</taxon>
        <taxon>Segatella</taxon>
    </lineage>
</organism>
<name>A0A3R6HL94_9BACT</name>
<dbReference type="EMBL" id="QRIN01000021">
    <property type="protein sequence ID" value="RHG66375.1"/>
    <property type="molecule type" value="Genomic_DNA"/>
</dbReference>
<sequence length="215" mass="25091">MKRYRDYKIELPDYATAMDLLSCIESKATSEGMQVFDQSKGKGTFGNYIAFLINTEGLPKVRLVLSVYKTEGIFTLSIVNIVPTQDSGFSSLDKEVYNKILQYFVDSVLSPVNAGKYKVYTNLESYTLEEQIPLSWNAFFQWADAFPLSHHPHDQERWMNFVIALHKNKEDLSISDFEEWLQTEKGWSYDEIDYFSSKLEYGLELLEEYDRCDQR</sequence>
<gene>
    <name evidence="1" type="ORF">DW250_06705</name>
</gene>
<reference evidence="1 2" key="1">
    <citation type="submission" date="2018-08" db="EMBL/GenBank/DDBJ databases">
        <title>A genome reference for cultivated species of the human gut microbiota.</title>
        <authorList>
            <person name="Zou Y."/>
            <person name="Xue W."/>
            <person name="Luo G."/>
        </authorList>
    </citation>
    <scope>NUCLEOTIDE SEQUENCE [LARGE SCALE GENOMIC DNA]</scope>
    <source>
        <strain evidence="1 2">AM22-1</strain>
    </source>
</reference>
<comment type="caution">
    <text evidence="1">The sequence shown here is derived from an EMBL/GenBank/DDBJ whole genome shotgun (WGS) entry which is preliminary data.</text>
</comment>
<dbReference type="RefSeq" id="WP_118200742.1">
    <property type="nucleotide sequence ID" value="NZ_QRIE01000021.1"/>
</dbReference>
<evidence type="ECO:0000313" key="1">
    <source>
        <dbReference type="EMBL" id="RHG66375.1"/>
    </source>
</evidence>
<proteinExistence type="predicted"/>
<dbReference type="AlphaFoldDB" id="A0A3R6HL94"/>
<dbReference type="Proteomes" id="UP000286501">
    <property type="component" value="Unassembled WGS sequence"/>
</dbReference>